<evidence type="ECO:0000256" key="1">
    <source>
        <dbReference type="SAM" id="Coils"/>
    </source>
</evidence>
<feature type="compositionally biased region" description="Basic and acidic residues" evidence="2">
    <location>
        <begin position="330"/>
        <end position="340"/>
    </location>
</feature>
<feature type="region of interest" description="Disordered" evidence="2">
    <location>
        <begin position="174"/>
        <end position="225"/>
    </location>
</feature>
<feature type="compositionally biased region" description="Basic and acidic residues" evidence="2">
    <location>
        <begin position="258"/>
        <end position="271"/>
    </location>
</feature>
<feature type="compositionally biased region" description="Acidic residues" evidence="2">
    <location>
        <begin position="272"/>
        <end position="285"/>
    </location>
</feature>
<feature type="coiled-coil region" evidence="1">
    <location>
        <begin position="94"/>
        <end position="121"/>
    </location>
</feature>
<organism evidence="3 4">
    <name type="scientific">Tigriopus californicus</name>
    <name type="common">Marine copepod</name>
    <dbReference type="NCBI Taxonomy" id="6832"/>
    <lineage>
        <taxon>Eukaryota</taxon>
        <taxon>Metazoa</taxon>
        <taxon>Ecdysozoa</taxon>
        <taxon>Arthropoda</taxon>
        <taxon>Crustacea</taxon>
        <taxon>Multicrustacea</taxon>
        <taxon>Hexanauplia</taxon>
        <taxon>Copepoda</taxon>
        <taxon>Harpacticoida</taxon>
        <taxon>Harpacticidae</taxon>
        <taxon>Tigriopus</taxon>
    </lineage>
</organism>
<feature type="region of interest" description="Disordered" evidence="2">
    <location>
        <begin position="459"/>
        <end position="526"/>
    </location>
</feature>
<sequence>MNESSSPDWDSQRRFQKVKQRLKGRFHVKTKRRKTVSVKCSDLRAKNNLSLSRSRLATGSHGACPSPTAHHLVRHLRSQNVALASSLNERLMENTELSNMVHALRDENMALNMEIAELRHAQNEPTQTVDPVWLEQEQVKRLAEYMEPVKGLMNRVLDHTVSMSEELSQAMALVSAPGRRSRSMHAQRATQSSFSTSQGPFNASRVPSLPSEAISSSRSSSNGANIAHVSPRVAGYAIHKPQIEIQRLDMNEINRLQAEQREQSRRSRSEDASEEVDDEHEEEPLEPAHHTPDTPPSDEGERVNRRPSRSRIAISRMSTIGEGSDEEEQPTDRTTPESRRSSASNGTPRRVPRRRSVSIARQLSSSFRTSGSPVVLLENVSELLEQYNVQNLPASDDSGSEDENENEEYLNETDNSGEDDELCQDTKKKSHGSDSSRKDEVVLLMPTCRLVLERVKLSERRRSSKSSENASRLSACSSGSIKKRSSDVAPNILSGITTQRGKKASSESWRNSTRTCEADSSSNMIDVPADAESTRLDPRSPVVSTVRNSLQSEQSETPLTSESLEEFTARMCNMDPMEGPSWLFTDDDEVTPGRRSREVVARKKRSSVSLRAQIGDCSKKLDLDHDEENAEVDNTPVSKKPEQNGATSVQPSKSRKRTVHWKPSLDGATLEHDASNQELQDQFIAPSPPVAHKSPESVPKRKSIRQSRVKKPKPNHDEQPITISDPSIPANTNKTSPKAKIPTRSPSRASSSSSHSIPSTPNAPSENGSIYSTPCAAGDEETGEVSRPRRRAATAASNSLKEPSLNKKMRQGDPHSESVYSNFVPKVKEKVAKTKSKK</sequence>
<feature type="compositionally biased region" description="Low complexity" evidence="2">
    <location>
        <begin position="466"/>
        <end position="475"/>
    </location>
</feature>
<dbReference type="AlphaFoldDB" id="A0A553NT25"/>
<accession>A0A553NT25</accession>
<comment type="caution">
    <text evidence="3">The sequence shown here is derived from an EMBL/GenBank/DDBJ whole genome shotgun (WGS) entry which is preliminary data.</text>
</comment>
<keyword evidence="4" id="KW-1185">Reference proteome</keyword>
<feature type="compositionally biased region" description="Low complexity" evidence="2">
    <location>
        <begin position="742"/>
        <end position="760"/>
    </location>
</feature>
<reference evidence="3 4" key="1">
    <citation type="journal article" date="2018" name="Nat. Ecol. Evol.">
        <title>Genomic signatures of mitonuclear coevolution across populations of Tigriopus californicus.</title>
        <authorList>
            <person name="Barreto F.S."/>
            <person name="Watson E.T."/>
            <person name="Lima T.G."/>
            <person name="Willett C.S."/>
            <person name="Edmands S."/>
            <person name="Li W."/>
            <person name="Burton R.S."/>
        </authorList>
    </citation>
    <scope>NUCLEOTIDE SEQUENCE [LARGE SCALE GENOMIC DNA]</scope>
    <source>
        <strain evidence="3 4">San Diego</strain>
    </source>
</reference>
<feature type="compositionally biased region" description="Polar residues" evidence="2">
    <location>
        <begin position="188"/>
        <end position="201"/>
    </location>
</feature>
<feature type="compositionally biased region" description="Basic residues" evidence="2">
    <location>
        <begin position="700"/>
        <end position="713"/>
    </location>
</feature>
<proteinExistence type="predicted"/>
<dbReference type="EMBL" id="VCGU01000010">
    <property type="protein sequence ID" value="TRY68569.1"/>
    <property type="molecule type" value="Genomic_DNA"/>
</dbReference>
<feature type="compositionally biased region" description="Polar residues" evidence="2">
    <location>
        <begin position="506"/>
        <end position="524"/>
    </location>
</feature>
<dbReference type="OMA" id="VRNAHIN"/>
<feature type="compositionally biased region" description="Polar residues" evidence="2">
    <location>
        <begin position="721"/>
        <end position="736"/>
    </location>
</feature>
<keyword evidence="1" id="KW-0175">Coiled coil</keyword>
<gene>
    <name evidence="3" type="ORF">TCAL_06918</name>
</gene>
<feature type="compositionally biased region" description="Polar residues" evidence="2">
    <location>
        <begin position="762"/>
        <end position="772"/>
    </location>
</feature>
<feature type="compositionally biased region" description="Low complexity" evidence="2">
    <location>
        <begin position="310"/>
        <end position="320"/>
    </location>
</feature>
<feature type="region of interest" description="Disordered" evidence="2">
    <location>
        <begin position="578"/>
        <end position="824"/>
    </location>
</feature>
<evidence type="ECO:0000256" key="2">
    <source>
        <dbReference type="SAM" id="MobiDB-lite"/>
    </source>
</evidence>
<feature type="compositionally biased region" description="Basic and acidic residues" evidence="2">
    <location>
        <begin position="424"/>
        <end position="440"/>
    </location>
</feature>
<feature type="compositionally biased region" description="Acidic residues" evidence="2">
    <location>
        <begin position="398"/>
        <end position="423"/>
    </location>
</feature>
<dbReference type="Proteomes" id="UP000318571">
    <property type="component" value="Chromosome 1"/>
</dbReference>
<feature type="region of interest" description="Disordered" evidence="2">
    <location>
        <begin position="258"/>
        <end position="357"/>
    </location>
</feature>
<protein>
    <submittedName>
        <fullName evidence="3">Uncharacterized protein</fullName>
    </submittedName>
</protein>
<name>A0A553NT25_TIGCA</name>
<evidence type="ECO:0000313" key="3">
    <source>
        <dbReference type="EMBL" id="TRY68569.1"/>
    </source>
</evidence>
<evidence type="ECO:0000313" key="4">
    <source>
        <dbReference type="Proteomes" id="UP000318571"/>
    </source>
</evidence>
<feature type="compositionally biased region" description="Low complexity" evidence="2">
    <location>
        <begin position="208"/>
        <end position="221"/>
    </location>
</feature>
<feature type="region of interest" description="Disordered" evidence="2">
    <location>
        <begin position="388"/>
        <end position="440"/>
    </location>
</feature>
<feature type="compositionally biased region" description="Basic and acidic residues" evidence="2">
    <location>
        <begin position="591"/>
        <end position="601"/>
    </location>
</feature>